<keyword evidence="2 4" id="KW-0413">Isomerase</keyword>
<evidence type="ECO:0000313" key="5">
    <source>
        <dbReference type="Proteomes" id="UP000480178"/>
    </source>
</evidence>
<dbReference type="Gene3D" id="1.10.4030.10">
    <property type="entry name" value="Porin chaperone SurA, peptide-binding domain"/>
    <property type="match status" value="1"/>
</dbReference>
<dbReference type="InterPro" id="IPR000297">
    <property type="entry name" value="PPIase_PpiC"/>
</dbReference>
<keyword evidence="5" id="KW-1185">Reference proteome</keyword>
<sequence>MHPKTTFIRLFLFIAFILPAFVAVGQGQGITIDKIIVKVDNYIILQSDLEASYLQYLSDGRPASADAKCQMLQGLVVNKVLAAKAEIDSVIVEDKRVDSELDRRMQYMASQFGSEKKIEEAYGKSIDALKTELRKSLKEQLTVQQMQDEITKGIKITPNEVKRFYNSIPKDSIPYFPTEVEVGQIVKIGSVSKAQKTQTREKLDEIRTRIVNGEDFETLAKTYSDDLGSARQGGNLGYAKRGQMVADFEAAALKLKKNDISPVIESEFGFHIIQLLDRRGDEYNARHILIRPSYADVDLTEATAYLDSLRSRILSDTISFEKAAKEYSDDKASAPSGGILTDANSGSTKIFAENLDPVIYLTVDTMQVGHISKPVAYRTDDGKSAMRILYYKSKIAPHYANLTDDWQKIYNAALGEKKNKVLNEWFEKSKGEVYISIDDDYKDCKLMQGIQ</sequence>
<dbReference type="GO" id="GO:0003755">
    <property type="term" value="F:peptidyl-prolyl cis-trans isomerase activity"/>
    <property type="evidence" value="ECO:0007669"/>
    <property type="project" value="UniProtKB-KW"/>
</dbReference>
<reference evidence="4 5" key="1">
    <citation type="submission" date="2020-01" db="EMBL/GenBank/DDBJ databases">
        <authorList>
            <person name="Kim M.K."/>
        </authorList>
    </citation>
    <scope>NUCLEOTIDE SEQUENCE [LARGE SCALE GENOMIC DNA]</scope>
    <source>
        <strain evidence="4 5">172606-1</strain>
    </source>
</reference>
<gene>
    <name evidence="4" type="ORF">GXP67_04445</name>
</gene>
<dbReference type="SUPFAM" id="SSF109998">
    <property type="entry name" value="Triger factor/SurA peptide-binding domain-like"/>
    <property type="match status" value="1"/>
</dbReference>
<feature type="domain" description="PpiC" evidence="3">
    <location>
        <begin position="177"/>
        <end position="277"/>
    </location>
</feature>
<dbReference type="RefSeq" id="WP_162442045.1">
    <property type="nucleotide sequence ID" value="NZ_CP048222.1"/>
</dbReference>
<dbReference type="EMBL" id="CP048222">
    <property type="protein sequence ID" value="QHT65972.1"/>
    <property type="molecule type" value="Genomic_DNA"/>
</dbReference>
<dbReference type="Gene3D" id="3.10.50.40">
    <property type="match status" value="2"/>
</dbReference>
<accession>A0A6C0GDY8</accession>
<evidence type="ECO:0000313" key="4">
    <source>
        <dbReference type="EMBL" id="QHT65972.1"/>
    </source>
</evidence>
<dbReference type="PROSITE" id="PS50198">
    <property type="entry name" value="PPIC_PPIASE_2"/>
    <property type="match status" value="2"/>
</dbReference>
<evidence type="ECO:0000256" key="2">
    <source>
        <dbReference type="PROSITE-ProRule" id="PRU00278"/>
    </source>
</evidence>
<name>A0A6C0GDY8_9BACT</name>
<dbReference type="KEGG" id="rhoz:GXP67_04445"/>
<keyword evidence="2" id="KW-0697">Rotamase</keyword>
<feature type="domain" description="PpiC" evidence="3">
    <location>
        <begin position="280"/>
        <end position="375"/>
    </location>
</feature>
<keyword evidence="1" id="KW-0732">Signal</keyword>
<dbReference type="Proteomes" id="UP000480178">
    <property type="component" value="Chromosome"/>
</dbReference>
<dbReference type="InterPro" id="IPR050280">
    <property type="entry name" value="OMP_Chaperone_SurA"/>
</dbReference>
<organism evidence="4 5">
    <name type="scientific">Rhodocytophaga rosea</name>
    <dbReference type="NCBI Taxonomy" id="2704465"/>
    <lineage>
        <taxon>Bacteria</taxon>
        <taxon>Pseudomonadati</taxon>
        <taxon>Bacteroidota</taxon>
        <taxon>Cytophagia</taxon>
        <taxon>Cytophagales</taxon>
        <taxon>Rhodocytophagaceae</taxon>
        <taxon>Rhodocytophaga</taxon>
    </lineage>
</organism>
<dbReference type="InterPro" id="IPR046357">
    <property type="entry name" value="PPIase_dom_sf"/>
</dbReference>
<protein>
    <submittedName>
        <fullName evidence="4">Peptidylprolyl isomerase</fullName>
    </submittedName>
</protein>
<dbReference type="Pfam" id="PF00639">
    <property type="entry name" value="Rotamase"/>
    <property type="match status" value="2"/>
</dbReference>
<evidence type="ECO:0000259" key="3">
    <source>
        <dbReference type="PROSITE" id="PS50198"/>
    </source>
</evidence>
<dbReference type="PROSITE" id="PS01096">
    <property type="entry name" value="PPIC_PPIASE_1"/>
    <property type="match status" value="1"/>
</dbReference>
<evidence type="ECO:0000256" key="1">
    <source>
        <dbReference type="ARBA" id="ARBA00022729"/>
    </source>
</evidence>
<dbReference type="InterPro" id="IPR027304">
    <property type="entry name" value="Trigger_fact/SurA_dom_sf"/>
</dbReference>
<dbReference type="InterPro" id="IPR023058">
    <property type="entry name" value="PPIase_PpiC_CS"/>
</dbReference>
<dbReference type="PANTHER" id="PTHR47637:SF1">
    <property type="entry name" value="CHAPERONE SURA"/>
    <property type="match status" value="1"/>
</dbReference>
<dbReference type="AlphaFoldDB" id="A0A6C0GDY8"/>
<proteinExistence type="predicted"/>
<dbReference type="SUPFAM" id="SSF54534">
    <property type="entry name" value="FKBP-like"/>
    <property type="match status" value="2"/>
</dbReference>
<dbReference type="PANTHER" id="PTHR47637">
    <property type="entry name" value="CHAPERONE SURA"/>
    <property type="match status" value="1"/>
</dbReference>